<keyword evidence="6 10" id="KW-0472">Membrane</keyword>
<dbReference type="Proteomes" id="UP000017548">
    <property type="component" value="Unassembled WGS sequence"/>
</dbReference>
<feature type="transmembrane region" description="Helical" evidence="10">
    <location>
        <begin position="110"/>
        <end position="127"/>
    </location>
</feature>
<evidence type="ECO:0000256" key="6">
    <source>
        <dbReference type="ARBA" id="ARBA00023136"/>
    </source>
</evidence>
<keyword evidence="7" id="KW-0869">Chloride channel</keyword>
<dbReference type="InterPro" id="IPR014743">
    <property type="entry name" value="Cl-channel_core"/>
</dbReference>
<comment type="caution">
    <text evidence="11">The sequence shown here is derived from an EMBL/GenBank/DDBJ whole genome shotgun (WGS) entry which is preliminary data.</text>
</comment>
<keyword evidence="5" id="KW-0406">Ion transport</keyword>
<evidence type="ECO:0000313" key="12">
    <source>
        <dbReference type="Proteomes" id="UP000017548"/>
    </source>
</evidence>
<evidence type="ECO:0000256" key="1">
    <source>
        <dbReference type="ARBA" id="ARBA00004141"/>
    </source>
</evidence>
<proteinExistence type="predicted"/>
<feature type="transmembrane region" description="Helical" evidence="10">
    <location>
        <begin position="238"/>
        <end position="257"/>
    </location>
</feature>
<keyword evidence="8" id="KW-0868">Chloride</keyword>
<dbReference type="InterPro" id="IPR001807">
    <property type="entry name" value="ClC"/>
</dbReference>
<dbReference type="PANTHER" id="PTHR43427">
    <property type="entry name" value="CHLORIDE CHANNEL PROTEIN CLC-E"/>
    <property type="match status" value="1"/>
</dbReference>
<feature type="transmembrane region" description="Helical" evidence="10">
    <location>
        <begin position="309"/>
        <end position="327"/>
    </location>
</feature>
<feature type="transmembrane region" description="Helical" evidence="10">
    <location>
        <begin position="348"/>
        <end position="370"/>
    </location>
</feature>
<keyword evidence="12" id="KW-1185">Reference proteome</keyword>
<evidence type="ECO:0000256" key="9">
    <source>
        <dbReference type="ARBA" id="ARBA00023303"/>
    </source>
</evidence>
<evidence type="ECO:0000313" key="11">
    <source>
        <dbReference type="EMBL" id="ESE41636.1"/>
    </source>
</evidence>
<feature type="transmembrane region" description="Helical" evidence="10">
    <location>
        <begin position="376"/>
        <end position="397"/>
    </location>
</feature>
<evidence type="ECO:0000256" key="2">
    <source>
        <dbReference type="ARBA" id="ARBA00022448"/>
    </source>
</evidence>
<keyword evidence="9" id="KW-0407">Ion channel</keyword>
<gene>
    <name evidence="11" type="ORF">SHD_1711</name>
</gene>
<feature type="transmembrane region" description="Helical" evidence="10">
    <location>
        <begin position="437"/>
        <end position="458"/>
    </location>
</feature>
<dbReference type="SUPFAM" id="SSF81340">
    <property type="entry name" value="Clc chloride channel"/>
    <property type="match status" value="1"/>
</dbReference>
<feature type="transmembrane region" description="Helical" evidence="10">
    <location>
        <begin position="202"/>
        <end position="226"/>
    </location>
</feature>
<organism evidence="11 12">
    <name type="scientific">Shewanella decolorationis S12</name>
    <dbReference type="NCBI Taxonomy" id="1353536"/>
    <lineage>
        <taxon>Bacteria</taxon>
        <taxon>Pseudomonadati</taxon>
        <taxon>Pseudomonadota</taxon>
        <taxon>Gammaproteobacteria</taxon>
        <taxon>Alteromonadales</taxon>
        <taxon>Shewanellaceae</taxon>
        <taxon>Shewanella</taxon>
    </lineage>
</organism>
<protein>
    <submittedName>
        <fullName evidence="11">Cl-channel, voltage-gated family protein</fullName>
    </submittedName>
</protein>
<dbReference type="Pfam" id="PF00654">
    <property type="entry name" value="Voltage_CLC"/>
    <property type="match status" value="1"/>
</dbReference>
<evidence type="ECO:0000256" key="5">
    <source>
        <dbReference type="ARBA" id="ARBA00023065"/>
    </source>
</evidence>
<dbReference type="CDD" id="cd00400">
    <property type="entry name" value="Voltage_gated_ClC"/>
    <property type="match status" value="1"/>
</dbReference>
<evidence type="ECO:0000256" key="4">
    <source>
        <dbReference type="ARBA" id="ARBA00022989"/>
    </source>
</evidence>
<dbReference type="PRINTS" id="PR00762">
    <property type="entry name" value="CLCHANNEL"/>
</dbReference>
<keyword evidence="3 10" id="KW-0812">Transmembrane</keyword>
<dbReference type="PANTHER" id="PTHR43427:SF6">
    <property type="entry name" value="CHLORIDE CHANNEL PROTEIN CLC-E"/>
    <property type="match status" value="1"/>
</dbReference>
<evidence type="ECO:0000256" key="3">
    <source>
        <dbReference type="ARBA" id="ARBA00022692"/>
    </source>
</evidence>
<dbReference type="Gene3D" id="1.10.3080.10">
    <property type="entry name" value="Clc chloride channel"/>
    <property type="match status" value="1"/>
</dbReference>
<reference evidence="11 12" key="1">
    <citation type="journal article" date="2013" name="Genome Announc.">
        <title>Draft Genome Sequence of Shewanella decolorationis S12, a Dye-Degrading Bacterium Isolated from a Wastewater Treatment Plant.</title>
        <authorList>
            <person name="Xu M."/>
            <person name="Fang Y."/>
            <person name="Liu J."/>
            <person name="Chen X."/>
            <person name="Sun G."/>
            <person name="Guo J."/>
            <person name="Hua Z."/>
            <person name="Tu Q."/>
            <person name="Wu L."/>
            <person name="Zhou J."/>
            <person name="Liu X."/>
        </authorList>
    </citation>
    <scope>NUCLEOTIDE SEQUENCE [LARGE SCALE GENOMIC DNA]</scope>
    <source>
        <strain evidence="11 12">S12</strain>
    </source>
</reference>
<dbReference type="InterPro" id="IPR050368">
    <property type="entry name" value="ClC-type_chloride_channel"/>
</dbReference>
<evidence type="ECO:0000256" key="10">
    <source>
        <dbReference type="SAM" id="Phobius"/>
    </source>
</evidence>
<accession>A0ABN0PNE8</accession>
<feature type="transmembrane region" description="Helical" evidence="10">
    <location>
        <begin position="404"/>
        <end position="431"/>
    </location>
</feature>
<keyword evidence="4 10" id="KW-1133">Transmembrane helix</keyword>
<sequence>MALGNSPLYKIQSTQERVRYNTTQANAVQLTINKAAIQDAISTAKKYLTNELRDHLSQAKISAQLCLLALLFAIFASCVILLFRLLLLWANHYTQIETLDFTGNIADWRALLPLFGALLIWIVAKLGSKRYKRMGIAYVLHRVKLHYGKIPLQSAAGQFFQALFALGTNFSVGREGPAIHLGAVSASVLAEKFNLPDNSVRIMCASGIAAGIAATFNAPLAAVIFVLEVIVREYKVHYFFPIMLSAICGAVSSQLVFGNVHEFDRIQVIHIPLDHYPILALGGIALGCAAAFFNYALLKVTATGQNWPLIYRLLLAGSITTLIGLILPQALGTGDLAISEAISEHPSLLLLIALLAAKIIATIAAIGLGIPGGLIGPLYGIGALIGAILALVSAILFPSIAPYVGLYTVIGMTAMMGVCLSAPLAALVALLEMTNDASIILPAMFVTIPAFLIAYQGFKTNSIFFKQLEIMGLGYKVAPVNLALQKKGVRALMDKRFVIVNNNDELLLEVLKRAEGRPVLVRNADGVIEMLSLEMQSYDDNITLSRHPMQGLSDTKTLDEVYNLLSPKRSGEVFIYQDTPDNVVGVVSWSNLQQEIRSGQV</sequence>
<evidence type="ECO:0000256" key="7">
    <source>
        <dbReference type="ARBA" id="ARBA00023173"/>
    </source>
</evidence>
<feature type="transmembrane region" description="Helical" evidence="10">
    <location>
        <begin position="65"/>
        <end position="90"/>
    </location>
</feature>
<dbReference type="EMBL" id="AXZL01000061">
    <property type="protein sequence ID" value="ESE41636.1"/>
    <property type="molecule type" value="Genomic_DNA"/>
</dbReference>
<name>A0ABN0PNE8_9GAMM</name>
<feature type="transmembrane region" description="Helical" evidence="10">
    <location>
        <begin position="278"/>
        <end position="297"/>
    </location>
</feature>
<evidence type="ECO:0000256" key="8">
    <source>
        <dbReference type="ARBA" id="ARBA00023214"/>
    </source>
</evidence>
<comment type="subcellular location">
    <subcellularLocation>
        <location evidence="1">Membrane</location>
        <topology evidence="1">Multi-pass membrane protein</topology>
    </subcellularLocation>
</comment>
<keyword evidence="2" id="KW-0813">Transport</keyword>